<evidence type="ECO:0000256" key="3">
    <source>
        <dbReference type="ARBA" id="ARBA00022737"/>
    </source>
</evidence>
<evidence type="ECO:0000256" key="4">
    <source>
        <dbReference type="ARBA" id="ARBA00023242"/>
    </source>
</evidence>
<feature type="repeat" description="WD" evidence="5">
    <location>
        <begin position="472"/>
        <end position="513"/>
    </location>
</feature>
<dbReference type="InterPro" id="IPR020472">
    <property type="entry name" value="WD40_PAC1"/>
</dbReference>
<dbReference type="PRINTS" id="PR00320">
    <property type="entry name" value="GPROTEINBRPT"/>
</dbReference>
<organism evidence="7">
    <name type="scientific">Sarcoptes scabiei</name>
    <name type="common">Itch mite</name>
    <name type="synonym">Acarus scabiei</name>
    <dbReference type="NCBI Taxonomy" id="52283"/>
    <lineage>
        <taxon>Eukaryota</taxon>
        <taxon>Metazoa</taxon>
        <taxon>Ecdysozoa</taxon>
        <taxon>Arthropoda</taxon>
        <taxon>Chelicerata</taxon>
        <taxon>Arachnida</taxon>
        <taxon>Acari</taxon>
        <taxon>Acariformes</taxon>
        <taxon>Sarcoptiformes</taxon>
        <taxon>Astigmata</taxon>
        <taxon>Psoroptidia</taxon>
        <taxon>Sarcoptoidea</taxon>
        <taxon>Sarcoptidae</taxon>
        <taxon>Sarcoptinae</taxon>
        <taxon>Sarcoptes</taxon>
    </lineage>
</organism>
<dbReference type="PROSITE" id="PS50082">
    <property type="entry name" value="WD_REPEATS_2"/>
    <property type="match status" value="7"/>
</dbReference>
<feature type="repeat" description="WD" evidence="5">
    <location>
        <begin position="556"/>
        <end position="597"/>
    </location>
</feature>
<feature type="repeat" description="WD" evidence="5">
    <location>
        <begin position="514"/>
        <end position="555"/>
    </location>
</feature>
<reference evidence="9" key="1">
    <citation type="journal article" date="2020" name="PLoS Negl. Trop. Dis.">
        <title>High-quality nuclear genome for Sarcoptes scabiei-A critical resource for a neglected parasite.</title>
        <authorList>
            <person name="Korhonen P.K."/>
            <person name="Gasser R.B."/>
            <person name="Ma G."/>
            <person name="Wang T."/>
            <person name="Stroehlein A.J."/>
            <person name="Young N.D."/>
            <person name="Ang C.S."/>
            <person name="Fernando D.D."/>
            <person name="Lu H.C."/>
            <person name="Taylor S."/>
            <person name="Reynolds S.L."/>
            <person name="Mofiz E."/>
            <person name="Najaraj S.H."/>
            <person name="Gowda H."/>
            <person name="Madugundu A."/>
            <person name="Renuse S."/>
            <person name="Holt D."/>
            <person name="Pandey A."/>
            <person name="Papenfuss A.T."/>
            <person name="Fischer K."/>
        </authorList>
    </citation>
    <scope>NUCLEOTIDE SEQUENCE [LARGE SCALE GENOMIC DNA]</scope>
</reference>
<keyword evidence="4" id="KW-0539">Nucleus</keyword>
<evidence type="ECO:0000256" key="2">
    <source>
        <dbReference type="ARBA" id="ARBA00022574"/>
    </source>
</evidence>
<reference evidence="7" key="2">
    <citation type="submission" date="2020-01" db="EMBL/GenBank/DDBJ databases">
        <authorList>
            <person name="Korhonen P.K.K."/>
            <person name="Guangxu M.G."/>
            <person name="Wang T.W."/>
            <person name="Stroehlein A.J.S."/>
            <person name="Young N.D."/>
            <person name="Ang C.-S.A."/>
            <person name="Fernando D.W.F."/>
            <person name="Lu H.L."/>
            <person name="Taylor S.T."/>
            <person name="Ehtesham M.E.M."/>
            <person name="Najaraj S.H.N."/>
            <person name="Harsha G.H.G."/>
            <person name="Madugundu A.M."/>
            <person name="Renuse S.R."/>
            <person name="Holt D.H."/>
            <person name="Pandey A.P."/>
            <person name="Papenfuss A.P."/>
            <person name="Gasser R.B.G."/>
            <person name="Fischer K.F."/>
        </authorList>
    </citation>
    <scope>NUCLEOTIDE SEQUENCE</scope>
    <source>
        <strain evidence="7">SSS_KF_BRIS2020</strain>
    </source>
</reference>
<dbReference type="PANTHER" id="PTHR19854:SF15">
    <property type="entry name" value="TRANSDUCIN BETA-LIKE PROTEIN 3"/>
    <property type="match status" value="1"/>
</dbReference>
<dbReference type="GO" id="GO:0000472">
    <property type="term" value="P:endonucleolytic cleavage to generate mature 5'-end of SSU-rRNA from (SSU-rRNA, 5.8S rRNA, LSU-rRNA)"/>
    <property type="evidence" value="ECO:0007669"/>
    <property type="project" value="TreeGrafter"/>
</dbReference>
<dbReference type="GO" id="GO:0032040">
    <property type="term" value="C:small-subunit processome"/>
    <property type="evidence" value="ECO:0007669"/>
    <property type="project" value="InterPro"/>
</dbReference>
<evidence type="ECO:0000313" key="8">
    <source>
        <dbReference type="EnsemblMetazoa" id="KAF7491131.1"/>
    </source>
</evidence>
<dbReference type="GO" id="GO:0030686">
    <property type="term" value="C:90S preribosome"/>
    <property type="evidence" value="ECO:0007669"/>
    <property type="project" value="TreeGrafter"/>
</dbReference>
<evidence type="ECO:0000313" key="7">
    <source>
        <dbReference type="EMBL" id="KAF7491131.1"/>
    </source>
</evidence>
<dbReference type="InterPro" id="IPR001680">
    <property type="entry name" value="WD40_rpt"/>
</dbReference>
<reference evidence="8" key="3">
    <citation type="submission" date="2022-06" db="UniProtKB">
        <authorList>
            <consortium name="EnsemblMetazoa"/>
        </authorList>
    </citation>
    <scope>IDENTIFICATION</scope>
</reference>
<feature type="repeat" description="WD" evidence="5">
    <location>
        <begin position="329"/>
        <end position="371"/>
    </location>
</feature>
<dbReference type="InterPro" id="IPR013934">
    <property type="entry name" value="Utp13_C"/>
</dbReference>
<dbReference type="Proteomes" id="UP000070412">
    <property type="component" value="Unassembled WGS sequence"/>
</dbReference>
<dbReference type="PANTHER" id="PTHR19854">
    <property type="entry name" value="TRANSDUCIN BETA-LIKE 3"/>
    <property type="match status" value="1"/>
</dbReference>
<dbReference type="AlphaFoldDB" id="A0A834VBY7"/>
<dbReference type="SMART" id="SM00320">
    <property type="entry name" value="WD40"/>
    <property type="match status" value="12"/>
</dbReference>
<comment type="subcellular location">
    <subcellularLocation>
        <location evidence="1">Nucleus</location>
        <location evidence="1">Nucleolus</location>
    </subcellularLocation>
</comment>
<gene>
    <name evidence="7" type="ORF">SSS_1757</name>
</gene>
<proteinExistence type="predicted"/>
<dbReference type="GO" id="GO:0000480">
    <property type="term" value="P:endonucleolytic cleavage in 5'-ETS of tricistronic rRNA transcript (SSU-rRNA, 5.8S rRNA, LSU-rRNA)"/>
    <property type="evidence" value="ECO:0007669"/>
    <property type="project" value="TreeGrafter"/>
</dbReference>
<protein>
    <submittedName>
        <fullName evidence="7">Transducin beta-like protein 3</fullName>
    </submittedName>
</protein>
<keyword evidence="9" id="KW-1185">Reference proteome</keyword>
<dbReference type="CDD" id="cd00200">
    <property type="entry name" value="WD40"/>
    <property type="match status" value="1"/>
</dbReference>
<dbReference type="Pfam" id="PF08625">
    <property type="entry name" value="Utp13"/>
    <property type="match status" value="1"/>
</dbReference>
<evidence type="ECO:0000259" key="6">
    <source>
        <dbReference type="Pfam" id="PF08625"/>
    </source>
</evidence>
<dbReference type="Gene3D" id="2.130.10.10">
    <property type="entry name" value="YVTN repeat-like/Quinoprotein amine dehydrogenase"/>
    <property type="match status" value="3"/>
</dbReference>
<dbReference type="InterPro" id="IPR015943">
    <property type="entry name" value="WD40/YVTN_repeat-like_dom_sf"/>
</dbReference>
<feature type="domain" description="U3 small nucleolar RNA-associated protein 13 C-terminal" evidence="6">
    <location>
        <begin position="609"/>
        <end position="744"/>
    </location>
</feature>
<evidence type="ECO:0000256" key="1">
    <source>
        <dbReference type="ARBA" id="ARBA00004604"/>
    </source>
</evidence>
<dbReference type="GO" id="GO:0034511">
    <property type="term" value="F:U3 snoRNA binding"/>
    <property type="evidence" value="ECO:0007669"/>
    <property type="project" value="TreeGrafter"/>
</dbReference>
<name>A0A834VBY7_SARSC</name>
<dbReference type="PROSITE" id="PS50294">
    <property type="entry name" value="WD_REPEATS_REGION"/>
    <property type="match status" value="6"/>
</dbReference>
<keyword evidence="3" id="KW-0677">Repeat</keyword>
<evidence type="ECO:0000256" key="5">
    <source>
        <dbReference type="PROSITE-ProRule" id="PRU00221"/>
    </source>
</evidence>
<dbReference type="PROSITE" id="PS00678">
    <property type="entry name" value="WD_REPEATS_1"/>
    <property type="match status" value="2"/>
</dbReference>
<sequence>MKKEIYDGTILIEDLFNGNRIDCDETGLILFAPHVGLRIAISRNLLRSWKSMHVGKIASIRFSRCGELLATGGSDGALKVWDIIHNYCTHNLRECHGVINVLAFSPHQNESNYCLVASGDASCHIYVWNLFDPKSYTILEGHQNKITEIKFIPSGKYFVSTSRDKLMIVWDRLTLMKIRTMAVFESIESFVIVARSKLNFLHQNSCSDYVLITGGESGFLKFWNYHTGQLLHEQSESPISMKDSKEIRCSQLNQLLYVENKNQLISVSFDKDIVLYDATNLFSTKHFSWALDEVIDLQLIGDNQQYIAVATNSPKIKVFNIKTLDCQTLIGHTDSVLALAIFPNDPFLLASSSKDNTIRIWRFTKDLRAHQCLYEGTGHTHSIMAISTSKSASSIFLLSGGQDTTLKYWKIPSERDDTTKLHSLQSQFTKSFHESTINSIDVSPNDAFAVTGSQDKTAKLCSLPSLEILGVFRGHKKGIWSVKFSPVDQLLVTGSADATVKIWSISNFNCLSTLQGHMSSVLRCVFIDDGLQLITSSSDGDIRIWDSKSNECTATFEGHQAKIWALTMSYDGETFFTGGDDSMIKIWQNKTLEYKEQERIKEEEMIENEQTIQNLFNQKRWTKALLLAIRLNHPLRCLKILNEMLLESSGDIDCLIKELSQLRKDQLLNLLEYATHWNSNSKHWIIAHCIIKTIFKQFNPDELLDCNEFKTKIEKILPYSERHRNRIDKLRQSITFADFIYEQMKLPDKNQNIQF</sequence>
<feature type="repeat" description="WD" evidence="5">
    <location>
        <begin position="376"/>
        <end position="419"/>
    </location>
</feature>
<keyword evidence="2 5" id="KW-0853">WD repeat</keyword>
<dbReference type="OrthoDB" id="5414888at2759"/>
<dbReference type="InterPro" id="IPR036322">
    <property type="entry name" value="WD40_repeat_dom_sf"/>
</dbReference>
<feature type="repeat" description="WD" evidence="5">
    <location>
        <begin position="50"/>
        <end position="83"/>
    </location>
</feature>
<feature type="repeat" description="WD" evidence="5">
    <location>
        <begin position="139"/>
        <end position="171"/>
    </location>
</feature>
<evidence type="ECO:0000313" key="9">
    <source>
        <dbReference type="Proteomes" id="UP000070412"/>
    </source>
</evidence>
<dbReference type="SUPFAM" id="SSF50978">
    <property type="entry name" value="WD40 repeat-like"/>
    <property type="match status" value="2"/>
</dbReference>
<dbReference type="Pfam" id="PF00400">
    <property type="entry name" value="WD40"/>
    <property type="match status" value="8"/>
</dbReference>
<dbReference type="EnsemblMetazoa" id="SSS_1757s_mrna">
    <property type="protein sequence ID" value="KAF7491131.1"/>
    <property type="gene ID" value="SSS_1757"/>
</dbReference>
<dbReference type="InterPro" id="IPR019775">
    <property type="entry name" value="WD40_repeat_CS"/>
</dbReference>
<dbReference type="EMBL" id="WVUK01000061">
    <property type="protein sequence ID" value="KAF7491131.1"/>
    <property type="molecule type" value="Genomic_DNA"/>
</dbReference>
<accession>A0A834VBY7</accession>